<keyword evidence="1" id="KW-1133">Transmembrane helix</keyword>
<evidence type="ECO:0000256" key="1">
    <source>
        <dbReference type="SAM" id="Phobius"/>
    </source>
</evidence>
<protein>
    <submittedName>
        <fullName evidence="2">Uncharacterized protein LOC105640877</fullName>
    </submittedName>
</protein>
<dbReference type="AlphaFoldDB" id="A0A2P2L020"/>
<name>A0A2P2L020_RHIMU</name>
<feature type="transmembrane region" description="Helical" evidence="1">
    <location>
        <begin position="60"/>
        <end position="82"/>
    </location>
</feature>
<proteinExistence type="predicted"/>
<sequence>MDASCKLSLECSSEKGDSIFEPFLEDCGTMSLIVSALTSVNFCSSTPRSLRHALEFISTIYLFPLHITVMFSILSMSSMLYCSREKTKVMLHNTSNHALPKFWV</sequence>
<dbReference type="EMBL" id="GGEC01030824">
    <property type="protein sequence ID" value="MBX11308.1"/>
    <property type="molecule type" value="Transcribed_RNA"/>
</dbReference>
<accession>A0A2P2L020</accession>
<keyword evidence="1" id="KW-0812">Transmembrane</keyword>
<organism evidence="2">
    <name type="scientific">Rhizophora mucronata</name>
    <name type="common">Asiatic mangrove</name>
    <dbReference type="NCBI Taxonomy" id="61149"/>
    <lineage>
        <taxon>Eukaryota</taxon>
        <taxon>Viridiplantae</taxon>
        <taxon>Streptophyta</taxon>
        <taxon>Embryophyta</taxon>
        <taxon>Tracheophyta</taxon>
        <taxon>Spermatophyta</taxon>
        <taxon>Magnoliopsida</taxon>
        <taxon>eudicotyledons</taxon>
        <taxon>Gunneridae</taxon>
        <taxon>Pentapetalae</taxon>
        <taxon>rosids</taxon>
        <taxon>fabids</taxon>
        <taxon>Malpighiales</taxon>
        <taxon>Rhizophoraceae</taxon>
        <taxon>Rhizophora</taxon>
    </lineage>
</organism>
<keyword evidence="1" id="KW-0472">Membrane</keyword>
<evidence type="ECO:0000313" key="2">
    <source>
        <dbReference type="EMBL" id="MBX11308.1"/>
    </source>
</evidence>
<reference evidence="2" key="1">
    <citation type="submission" date="2018-02" db="EMBL/GenBank/DDBJ databases">
        <title>Rhizophora mucronata_Transcriptome.</title>
        <authorList>
            <person name="Meera S.P."/>
            <person name="Sreeshan A."/>
            <person name="Augustine A."/>
        </authorList>
    </citation>
    <scope>NUCLEOTIDE SEQUENCE</scope>
    <source>
        <tissue evidence="2">Leaf</tissue>
    </source>
</reference>